<comment type="caution">
    <text evidence="5">The sequence shown here is derived from an EMBL/GenBank/DDBJ whole genome shotgun (WGS) entry which is preliminary data.</text>
</comment>
<name>A0ABX4H4T6_9BACT</name>
<evidence type="ECO:0000256" key="3">
    <source>
        <dbReference type="ARBA" id="ARBA00023125"/>
    </source>
</evidence>
<keyword evidence="2" id="KW-0680">Restriction system</keyword>
<accession>A0ABX4H4T6</accession>
<keyword evidence="6" id="KW-1185">Reference proteome</keyword>
<protein>
    <recommendedName>
        <fullName evidence="4">Type I restriction modification DNA specificity domain-containing protein</fullName>
    </recommendedName>
</protein>
<dbReference type="Gene3D" id="3.90.220.20">
    <property type="entry name" value="DNA methylase specificity domains"/>
    <property type="match status" value="1"/>
</dbReference>
<dbReference type="InterPro" id="IPR000055">
    <property type="entry name" value="Restrct_endonuc_typeI_TRD"/>
</dbReference>
<feature type="domain" description="Type I restriction modification DNA specificity" evidence="4">
    <location>
        <begin position="4"/>
        <end position="62"/>
    </location>
</feature>
<dbReference type="EMBL" id="NQMN01000002">
    <property type="protein sequence ID" value="PAF54822.1"/>
    <property type="molecule type" value="Genomic_DNA"/>
</dbReference>
<gene>
    <name evidence="5" type="ORF">CJF60_03745</name>
</gene>
<dbReference type="Pfam" id="PF01420">
    <property type="entry name" value="Methylase_S"/>
    <property type="match status" value="1"/>
</dbReference>
<reference evidence="5" key="1">
    <citation type="submission" date="2017-08" db="EMBL/GenBank/DDBJ databases">
        <authorList>
            <person name="Alvarez-Ponce D."/>
            <person name="Weitzman C.L."/>
            <person name="Tillett R.L."/>
            <person name="Sandmeier F.C."/>
            <person name="Tracy C.R."/>
        </authorList>
    </citation>
    <scope>NUCLEOTIDE SEQUENCE [LARGE SCALE GENOMIC DNA]</scope>
    <source>
        <strain evidence="5">PS6</strain>
    </source>
</reference>
<evidence type="ECO:0000256" key="2">
    <source>
        <dbReference type="ARBA" id="ARBA00022747"/>
    </source>
</evidence>
<proteinExistence type="inferred from homology"/>
<dbReference type="Proteomes" id="UP000217033">
    <property type="component" value="Unassembled WGS sequence"/>
</dbReference>
<dbReference type="RefSeq" id="WP_084232544.1">
    <property type="nucleotide sequence ID" value="NZ_FWXE01000008.1"/>
</dbReference>
<evidence type="ECO:0000313" key="6">
    <source>
        <dbReference type="Proteomes" id="UP000217033"/>
    </source>
</evidence>
<evidence type="ECO:0000259" key="4">
    <source>
        <dbReference type="Pfam" id="PF01420"/>
    </source>
</evidence>
<comment type="similarity">
    <text evidence="1">Belongs to the type-I restriction system S methylase family.</text>
</comment>
<dbReference type="InterPro" id="IPR044946">
    <property type="entry name" value="Restrct_endonuc_typeI_TRD_sf"/>
</dbReference>
<organism evidence="5 6">
    <name type="scientific">Mycoplasmopsis agassizii</name>
    <dbReference type="NCBI Taxonomy" id="33922"/>
    <lineage>
        <taxon>Bacteria</taxon>
        <taxon>Bacillati</taxon>
        <taxon>Mycoplasmatota</taxon>
        <taxon>Mycoplasmoidales</taxon>
        <taxon>Metamycoplasmataceae</taxon>
        <taxon>Mycoplasmopsis</taxon>
    </lineage>
</organism>
<evidence type="ECO:0000256" key="1">
    <source>
        <dbReference type="ARBA" id="ARBA00010923"/>
    </source>
</evidence>
<evidence type="ECO:0000313" key="5">
    <source>
        <dbReference type="EMBL" id="PAF54822.1"/>
    </source>
</evidence>
<keyword evidence="3" id="KW-0238">DNA-binding</keyword>
<sequence length="69" mass="7970">MNNREYKSFKMDDLFELKRCNLSNISKLKQGDVPYVGATDRNNGVMSFVENSEKHLVKGNCMAFICNYL</sequence>